<evidence type="ECO:0000313" key="4">
    <source>
        <dbReference type="Proteomes" id="UP000437736"/>
    </source>
</evidence>
<dbReference type="InterPro" id="IPR001646">
    <property type="entry name" value="5peptide_repeat"/>
</dbReference>
<proteinExistence type="predicted"/>
<feature type="domain" description="Fibronectin type-III" evidence="2">
    <location>
        <begin position="1824"/>
        <end position="1925"/>
    </location>
</feature>
<dbReference type="Proteomes" id="UP000437736">
    <property type="component" value="Unassembled WGS sequence"/>
</dbReference>
<dbReference type="Gene3D" id="2.160.20.80">
    <property type="entry name" value="E3 ubiquitin-protein ligase SopA"/>
    <property type="match status" value="1"/>
</dbReference>
<dbReference type="SUPFAM" id="SSF49899">
    <property type="entry name" value="Concanavalin A-like lectins/glucanases"/>
    <property type="match status" value="1"/>
</dbReference>
<protein>
    <recommendedName>
        <fullName evidence="2">Fibronectin type-III domain-containing protein</fullName>
    </recommendedName>
</protein>
<dbReference type="Pfam" id="PF16640">
    <property type="entry name" value="Big_3_5"/>
    <property type="match status" value="2"/>
</dbReference>
<dbReference type="Pfam" id="PF01345">
    <property type="entry name" value="DUF11"/>
    <property type="match status" value="1"/>
</dbReference>
<keyword evidence="4" id="KW-1185">Reference proteome</keyword>
<feature type="compositionally biased region" description="Low complexity" evidence="1">
    <location>
        <begin position="1085"/>
        <end position="1100"/>
    </location>
</feature>
<evidence type="ECO:0000256" key="1">
    <source>
        <dbReference type="SAM" id="MobiDB-lite"/>
    </source>
</evidence>
<dbReference type="Gene3D" id="2.60.40.10">
    <property type="entry name" value="Immunoglobulins"/>
    <property type="match status" value="3"/>
</dbReference>
<dbReference type="PROSITE" id="PS50853">
    <property type="entry name" value="FN3"/>
    <property type="match status" value="1"/>
</dbReference>
<dbReference type="EMBL" id="WJHE01000446">
    <property type="protein sequence ID" value="MST32984.1"/>
    <property type="molecule type" value="Genomic_DNA"/>
</dbReference>
<dbReference type="InterPro" id="IPR032109">
    <property type="entry name" value="Big_3_5"/>
</dbReference>
<dbReference type="InterPro" id="IPR013783">
    <property type="entry name" value="Ig-like_fold"/>
</dbReference>
<dbReference type="PANTHER" id="PTHR14136">
    <property type="entry name" value="BTB_POZ DOMAIN-CONTAINING PROTEIN KCTD9"/>
    <property type="match status" value="1"/>
</dbReference>
<evidence type="ECO:0000313" key="3">
    <source>
        <dbReference type="EMBL" id="MST32984.1"/>
    </source>
</evidence>
<dbReference type="InterPro" id="IPR001434">
    <property type="entry name" value="OmcB-like_DUF11"/>
</dbReference>
<evidence type="ECO:0000259" key="2">
    <source>
        <dbReference type="PROSITE" id="PS50853"/>
    </source>
</evidence>
<dbReference type="Pfam" id="PF00805">
    <property type="entry name" value="Pentapeptide"/>
    <property type="match status" value="2"/>
</dbReference>
<gene>
    <name evidence="3" type="ORF">GHK86_09670</name>
</gene>
<dbReference type="Gene3D" id="2.60.120.200">
    <property type="match status" value="1"/>
</dbReference>
<comment type="caution">
    <text evidence="3">The sequence shown here is derived from an EMBL/GenBank/DDBJ whole genome shotgun (WGS) entry which is preliminary data.</text>
</comment>
<feature type="region of interest" description="Disordered" evidence="1">
    <location>
        <begin position="1085"/>
        <end position="1124"/>
    </location>
</feature>
<dbReference type="InterPro" id="IPR003961">
    <property type="entry name" value="FN3_dom"/>
</dbReference>
<dbReference type="SUPFAM" id="SSF141571">
    <property type="entry name" value="Pentapeptide repeat-like"/>
    <property type="match status" value="1"/>
</dbReference>
<organism evidence="3 4">
    <name type="scientific">Acidiferrimicrobium australe</name>
    <dbReference type="NCBI Taxonomy" id="2664430"/>
    <lineage>
        <taxon>Bacteria</taxon>
        <taxon>Bacillati</taxon>
        <taxon>Actinomycetota</taxon>
        <taxon>Acidimicrobiia</taxon>
        <taxon>Acidimicrobiales</taxon>
        <taxon>Acidimicrobiaceae</taxon>
        <taxon>Acidiferrimicrobium</taxon>
    </lineage>
</organism>
<dbReference type="PANTHER" id="PTHR14136:SF17">
    <property type="entry name" value="BTB_POZ DOMAIN-CONTAINING PROTEIN KCTD9"/>
    <property type="match status" value="1"/>
</dbReference>
<reference evidence="3 4" key="1">
    <citation type="submission" date="2019-11" db="EMBL/GenBank/DDBJ databases">
        <title>Acidiferrimicrobium australis gen. nov., sp. nov., an acidophilic and obligately heterotrophic, member of the Actinobacteria that catalyses dissimilatory oxido- reduction of iron isolated from metal-rich acidic water in Chile.</title>
        <authorList>
            <person name="Gonzalez D."/>
            <person name="Huber K."/>
            <person name="Hedrich S."/>
            <person name="Rojas-Villalobos C."/>
            <person name="Quatrini R."/>
            <person name="Dinamarca M.A."/>
            <person name="Schwarz A."/>
            <person name="Canales C."/>
            <person name="Nancucheo I."/>
        </authorList>
    </citation>
    <scope>NUCLEOTIDE SEQUENCE [LARGE SCALE GENOMIC DNA]</scope>
    <source>
        <strain evidence="3 4">USS-CCA1</strain>
    </source>
</reference>
<dbReference type="InterPro" id="IPR013320">
    <property type="entry name" value="ConA-like_dom_sf"/>
</dbReference>
<name>A0ABW9QT25_9ACTN</name>
<accession>A0ABW9QT25</accession>
<feature type="compositionally biased region" description="Polar residues" evidence="1">
    <location>
        <begin position="1104"/>
        <end position="1120"/>
    </location>
</feature>
<dbReference type="Gene3D" id="2.60.120.380">
    <property type="match status" value="1"/>
</dbReference>
<dbReference type="InterPro" id="IPR051082">
    <property type="entry name" value="Pentapeptide-BTB/POZ_domain"/>
</dbReference>
<sequence>MGPAAGPAAAQGTGGVPLVTEAFTGPLQSSPWLTPATSSVTNGACLTAGGTTGSSPIPTCASPNAAEPGLQLTDNAQSQEGGVVYGTSVPTVDGLDASFDTYQFDPGVNGPADGIGFFLAAVDPSDPTPPTIGPDGGALAYAVNGGAAGLSHGYLGVGLDVYGNYDNSAYDGTGCGTDDSVDQTTAPQQVDVRGPGNGNAGYCVLDSTKDPLGSSGSLGGAALDTASTPTAVPVEVAVNPSNGAVTTASGITVPADSWVVAVHPIGGSPSSGGVGGCPSGDACLSGSLPSAVGDAPSSWLGANGVPRQLSFGWVGATGNSTEYHVVSHVQVSTLTGAPPTYTGATLTSAADHSALADGQDVTYTASVNVGGTPESDPVTITDPLPAGLVPAAGAQPQASGGGTFNASCTTTTTPAREQCTFSPPSGGGSLPVGTALTATFPAQVSTSGTSVAAGSAFDNTVTVSSPDGFAGTATDDTVSYGSATVTAASLTTAKPTVAGVEAVPPSALPPATLADATSGGTGSQASAPLASIPLASIPLASIPLASIPLASIPLASIALSNPSSSDPGLVAARQALASTPLSDLSIDYPPGCSGSACTGWPGVLAGTGFETAETPYQGVPLQSITLGQALADPTAGPRIDTVDLAQLGVQASPLASIPLASIELGSAPLASIGLGGATSPGAAITAWCTALANAGSSCAAFGIDPSGSSTSVTLMDLALAGVPLASIPLASIPLASIPLASIPLASIPLASIDLASSPLASIPLASIDLASSPLASIPLASIPLASTPLASIPLASISALSSVVDCATAASLCSSGTATLGQAAADGVLVGSATLADLGTYGTTTLGDLLAGLSSDPYASSTLGALLATVSQAELGRLTLGDLIEITVPPTSYQWQSVDLAGLPLAKDEVSGGHVDYTAGFSLSGTGPVTATVSLPEGFAYVPGSSELDGAAVADPTGTSTLTWKLPRADSGPNTLTFRANAGIGLGPAGASLTVSSPQGSSKPASASVDVVDGEEPAISSPATAATLSPGTVTNTATSPGNLEIGYLTAPGDLNDWTVTVPQGAELGLALSNLPATYDLELFGPGSQQLQGTPQQTLPPVTDTVPSLDSTATSEPTPGSQDIPVTPPPGDQLIAVSNNAHRQSQHIQTPPLAAGTYVVQVSGYNGASSTQPYLLQANVIGGGQPPSCPGGFTYASHLPTTLTATGGAPTVPSGTNTLFLVDPQRLAAAYGSSAAATVMADVNQVATDSAAGVHGAVVPVDAYSSVQGAYQQWDTNPCSVPYANDVVSAISSVVDGIVSATPSIKDVVIVGADDQVPFARIADGTSTSNERDYGSATFAGENNVEADALSEGYFFSDDPYVSATPLGVGSATLYTPQLGIGRLVEDPAQIEGALTRFVSSGGVLDAHTSLTTGYSFLTSGAQAVAADLSANGLAASTLIGGSWTSSDLSQALAGTAPADGTETVAANASGPPVIDSINAHFDFSRALPGVDDTTGSQANLFTTSDVSSPSPATSYLGRLLFSMGCHAGLSIDNTEVDTSLGAGVRTADWAKTFADEGALWVANTGYGYADTSRVAYSAKLMAGFAANLAGTLTIGEALAEAKQQYAAGQAILSPYDLKALMESTLYGLPMYGLNKVPAGPAPQAPGTTSATVAGLPAVPVSVDLSGSPAPHLQEVTAAGGAYYQVAGGGPGTQQTEFRPIEPLVTVPVDGPSGGVAHGALLTGLTSQDIAGFSPLYVQPATGSTDATPPVVGDAAFPGTLQRVAGLTTFTSAGPQQTTQLDLVAGQFIPDPASPGRGTQRLFDHLQADVLYVPSTSPLAGDYTPPTIDSSTATTTSNGAQFRVQVTPSSAGDPVTQVVVLYTSGTSPGTWTELPLVPDAGGTTWTGTESTVAGSDVQFLTQAVDAAGNVAVSDNEGADFSGTAPSPVAIALAGSQVAGTYTGTVTASITAPTGATCTLDGSPCSPTDGQLQVTATGYHTLTVTDPAGDSATRSFDISDAVTTTTLAAGANPALVGQQVQLTATVAADVAASGTPTGAVTFEDGGNTIAGCSDVALGASGTAACADAAPDVPSAPTLTAVYAPGGANPLAASTGSLVLTVQKAAVSVGLAASPSPGATGRSVTYTATVAPVGATPPGESTPTGTVVFTAGSAPVACSGTADGQLGGTSTATCTVTYDTAGPRSVTAHYQGDGFFAAASSTSVTESVLQSTALALTGSANPAQEGKAVTYTATVTPIPQGGATPTGTVTFADATTGTTLCTDVALSSAGAATCATTFAATGVREVTATYHPTGAFVGSTWTYSQVVSAHPCASFSGCNLRGIDLAGADLAGVNLGDSNLMGADLAGATLTGANLSGSNLQGADLSNAHAAGLSAEGVNFNYANLSSGDFSSGDFADSNMHDANLSDANFTDANLSGVNLHGADLTGTTPSPLTP</sequence>